<evidence type="ECO:0000256" key="6">
    <source>
        <dbReference type="ARBA" id="ARBA00022692"/>
    </source>
</evidence>
<dbReference type="InterPro" id="IPR003715">
    <property type="entry name" value="Poly_export_N"/>
</dbReference>
<keyword evidence="8" id="KW-0625">Polysaccharide transport</keyword>
<sequence>MRRLSAWKTDNLCRIALLCIGMVLGASSLTAQPYHIRAGDVLLIEVLEDPELNRSVLVTPDGRISVPMAGTMRASGQPIEAIQRGLAGRLDAAFTNPPTVFVSVQRLADPRLEAGVMTQPKLISIYVMGEANSPGMLKVPKNTNVLQAFAAMGGFTKFAAIKRIQLRRAATIIPLNYRQIEAGAQEAHMQLREGDVIVVPQRRLFE</sequence>
<evidence type="ECO:0000256" key="7">
    <source>
        <dbReference type="ARBA" id="ARBA00022729"/>
    </source>
</evidence>
<keyword evidence="9" id="KW-0406">Ion transport</keyword>
<dbReference type="GO" id="GO:0015159">
    <property type="term" value="F:polysaccharide transmembrane transporter activity"/>
    <property type="evidence" value="ECO:0007669"/>
    <property type="project" value="InterPro"/>
</dbReference>
<dbReference type="STRING" id="394264.SAMN04488040_3209"/>
<dbReference type="GO" id="GO:0046930">
    <property type="term" value="C:pore complex"/>
    <property type="evidence" value="ECO:0007669"/>
    <property type="project" value="UniProtKB-KW"/>
</dbReference>
<dbReference type="GO" id="GO:0006811">
    <property type="term" value="P:monoatomic ion transport"/>
    <property type="evidence" value="ECO:0007669"/>
    <property type="project" value="UniProtKB-KW"/>
</dbReference>
<keyword evidence="10" id="KW-0626">Porin</keyword>
<accession>A0A1I6VC68</accession>
<evidence type="ECO:0000256" key="5">
    <source>
        <dbReference type="ARBA" id="ARBA00022597"/>
    </source>
</evidence>
<dbReference type="RefSeq" id="WP_093917394.1">
    <property type="nucleotide sequence ID" value="NZ_FPAJ01000006.1"/>
</dbReference>
<organism evidence="17 18">
    <name type="scientific">Sulfitobacter marinus</name>
    <dbReference type="NCBI Taxonomy" id="394264"/>
    <lineage>
        <taxon>Bacteria</taxon>
        <taxon>Pseudomonadati</taxon>
        <taxon>Pseudomonadota</taxon>
        <taxon>Alphaproteobacteria</taxon>
        <taxon>Rhodobacterales</taxon>
        <taxon>Roseobacteraceae</taxon>
        <taxon>Sulfitobacter</taxon>
    </lineage>
</organism>
<evidence type="ECO:0000313" key="17">
    <source>
        <dbReference type="EMBL" id="SFT11232.1"/>
    </source>
</evidence>
<evidence type="ECO:0000256" key="8">
    <source>
        <dbReference type="ARBA" id="ARBA00023047"/>
    </source>
</evidence>
<keyword evidence="13" id="KW-0998">Cell outer membrane</keyword>
<evidence type="ECO:0000256" key="9">
    <source>
        <dbReference type="ARBA" id="ARBA00023065"/>
    </source>
</evidence>
<keyword evidence="7" id="KW-0732">Signal</keyword>
<evidence type="ECO:0000256" key="14">
    <source>
        <dbReference type="ARBA" id="ARBA00023288"/>
    </source>
</evidence>
<dbReference type="PANTHER" id="PTHR33619">
    <property type="entry name" value="POLYSACCHARIDE EXPORT PROTEIN GFCE-RELATED"/>
    <property type="match status" value="1"/>
</dbReference>
<keyword evidence="4" id="KW-1134">Transmembrane beta strand</keyword>
<dbReference type="GO" id="GO:0009279">
    <property type="term" value="C:cell outer membrane"/>
    <property type="evidence" value="ECO:0007669"/>
    <property type="project" value="UniProtKB-SubCell"/>
</dbReference>
<name>A0A1I6VC68_9RHOB</name>
<evidence type="ECO:0000259" key="15">
    <source>
        <dbReference type="Pfam" id="PF02563"/>
    </source>
</evidence>
<evidence type="ECO:0000256" key="2">
    <source>
        <dbReference type="ARBA" id="ARBA00009450"/>
    </source>
</evidence>
<dbReference type="AlphaFoldDB" id="A0A1I6VC68"/>
<keyword evidence="11" id="KW-0472">Membrane</keyword>
<dbReference type="Gene3D" id="3.10.560.10">
    <property type="entry name" value="Outer membrane lipoprotein wza domain like"/>
    <property type="match status" value="1"/>
</dbReference>
<keyword evidence="12" id="KW-0564">Palmitate</keyword>
<evidence type="ECO:0000256" key="10">
    <source>
        <dbReference type="ARBA" id="ARBA00023114"/>
    </source>
</evidence>
<dbReference type="EMBL" id="FPAJ01000006">
    <property type="protein sequence ID" value="SFT11232.1"/>
    <property type="molecule type" value="Genomic_DNA"/>
</dbReference>
<evidence type="ECO:0000256" key="12">
    <source>
        <dbReference type="ARBA" id="ARBA00023139"/>
    </source>
</evidence>
<evidence type="ECO:0000313" key="18">
    <source>
        <dbReference type="Proteomes" id="UP000199239"/>
    </source>
</evidence>
<proteinExistence type="inferred from homology"/>
<evidence type="ECO:0000256" key="3">
    <source>
        <dbReference type="ARBA" id="ARBA00022448"/>
    </source>
</evidence>
<reference evidence="18" key="1">
    <citation type="submission" date="2016-10" db="EMBL/GenBank/DDBJ databases">
        <authorList>
            <person name="Varghese N."/>
            <person name="Submissions S."/>
        </authorList>
    </citation>
    <scope>NUCLEOTIDE SEQUENCE [LARGE SCALE GENOMIC DNA]</scope>
    <source>
        <strain evidence="18">DSM 23422</strain>
    </source>
</reference>
<dbReference type="Pfam" id="PF02563">
    <property type="entry name" value="Poly_export"/>
    <property type="match status" value="1"/>
</dbReference>
<evidence type="ECO:0000256" key="1">
    <source>
        <dbReference type="ARBA" id="ARBA00004571"/>
    </source>
</evidence>
<evidence type="ECO:0000259" key="16">
    <source>
        <dbReference type="Pfam" id="PF22461"/>
    </source>
</evidence>
<gene>
    <name evidence="17" type="ORF">SAMN04488040_3209</name>
</gene>
<keyword evidence="14" id="KW-0449">Lipoprotein</keyword>
<dbReference type="InterPro" id="IPR049712">
    <property type="entry name" value="Poly_export"/>
</dbReference>
<dbReference type="OrthoDB" id="197007at2"/>
<dbReference type="Pfam" id="PF22461">
    <property type="entry name" value="SLBB_2"/>
    <property type="match status" value="1"/>
</dbReference>
<evidence type="ECO:0000256" key="11">
    <source>
        <dbReference type="ARBA" id="ARBA00023136"/>
    </source>
</evidence>
<comment type="subcellular location">
    <subcellularLocation>
        <location evidence="1">Cell outer membrane</location>
        <topology evidence="1">Multi-pass membrane protein</topology>
    </subcellularLocation>
</comment>
<dbReference type="PANTHER" id="PTHR33619:SF3">
    <property type="entry name" value="POLYSACCHARIDE EXPORT PROTEIN GFCE-RELATED"/>
    <property type="match status" value="1"/>
</dbReference>
<keyword evidence="6" id="KW-0812">Transmembrane</keyword>
<dbReference type="InterPro" id="IPR054765">
    <property type="entry name" value="SLBB_dom"/>
</dbReference>
<protein>
    <submittedName>
        <fullName evidence="17">Polysaccharide export outer membrane protein</fullName>
    </submittedName>
</protein>
<keyword evidence="5" id="KW-0762">Sugar transport</keyword>
<feature type="domain" description="Polysaccharide export protein N-terminal" evidence="15">
    <location>
        <begin position="31"/>
        <end position="105"/>
    </location>
</feature>
<keyword evidence="3" id="KW-0813">Transport</keyword>
<dbReference type="GO" id="GO:0015288">
    <property type="term" value="F:porin activity"/>
    <property type="evidence" value="ECO:0007669"/>
    <property type="project" value="UniProtKB-KW"/>
</dbReference>
<dbReference type="Gene3D" id="3.30.1950.10">
    <property type="entry name" value="wza like domain"/>
    <property type="match status" value="1"/>
</dbReference>
<evidence type="ECO:0000256" key="13">
    <source>
        <dbReference type="ARBA" id="ARBA00023237"/>
    </source>
</evidence>
<feature type="domain" description="SLBB" evidence="16">
    <location>
        <begin position="125"/>
        <end position="199"/>
    </location>
</feature>
<dbReference type="Proteomes" id="UP000199239">
    <property type="component" value="Unassembled WGS sequence"/>
</dbReference>
<keyword evidence="18" id="KW-1185">Reference proteome</keyword>
<comment type="similarity">
    <text evidence="2">Belongs to the BexD/CtrA/VexA family.</text>
</comment>
<evidence type="ECO:0000256" key="4">
    <source>
        <dbReference type="ARBA" id="ARBA00022452"/>
    </source>
</evidence>